<dbReference type="Proteomes" id="UP001168098">
    <property type="component" value="Unassembled WGS sequence"/>
</dbReference>
<dbReference type="AlphaFoldDB" id="A0AA39AIU7"/>
<name>A0AA39AIU7_VITRO</name>
<keyword evidence="1" id="KW-1133">Transmembrane helix</keyword>
<evidence type="ECO:0000313" key="3">
    <source>
        <dbReference type="Proteomes" id="UP001168098"/>
    </source>
</evidence>
<keyword evidence="1" id="KW-0812">Transmembrane</keyword>
<proteinExistence type="predicted"/>
<reference evidence="2 3" key="1">
    <citation type="journal article" date="2023" name="BMC Biotechnol.">
        <title>Vitis rotundifolia cv Carlos genome sequencing.</title>
        <authorList>
            <person name="Huff M."/>
            <person name="Hulse-Kemp A."/>
            <person name="Scheffler B."/>
            <person name="Youngblood R."/>
            <person name="Simpson S."/>
            <person name="Babiker E."/>
            <person name="Staton M."/>
        </authorList>
    </citation>
    <scope>NUCLEOTIDE SEQUENCE [LARGE SCALE GENOMIC DNA]</scope>
    <source>
        <tissue evidence="2">Leaf</tissue>
    </source>
</reference>
<comment type="caution">
    <text evidence="2">The sequence shown here is derived from an EMBL/GenBank/DDBJ whole genome shotgun (WGS) entry which is preliminary data.</text>
</comment>
<accession>A0AA39AIU7</accession>
<gene>
    <name evidence="2" type="ORF">PVL29_000072</name>
</gene>
<dbReference type="PANTHER" id="PTHR36730:SF1">
    <property type="entry name" value="CATHEPSIN PROPEPTIDE INHIBITOR DOMAIN-CONTAINING PROTEIN"/>
    <property type="match status" value="1"/>
</dbReference>
<keyword evidence="3" id="KW-1185">Reference proteome</keyword>
<keyword evidence="1" id="KW-0472">Membrane</keyword>
<organism evidence="2 3">
    <name type="scientific">Vitis rotundifolia</name>
    <name type="common">Muscadine grape</name>
    <dbReference type="NCBI Taxonomy" id="103349"/>
    <lineage>
        <taxon>Eukaryota</taxon>
        <taxon>Viridiplantae</taxon>
        <taxon>Streptophyta</taxon>
        <taxon>Embryophyta</taxon>
        <taxon>Tracheophyta</taxon>
        <taxon>Spermatophyta</taxon>
        <taxon>Magnoliopsida</taxon>
        <taxon>eudicotyledons</taxon>
        <taxon>Gunneridae</taxon>
        <taxon>Pentapetalae</taxon>
        <taxon>rosids</taxon>
        <taxon>Vitales</taxon>
        <taxon>Vitaceae</taxon>
        <taxon>Viteae</taxon>
        <taxon>Vitis</taxon>
    </lineage>
</organism>
<sequence length="141" mass="16208">MQGFCLDSQELNLFLVLNCLNLTSSISLMVWFDLLLSLYSHDHSTDTQKLKMASDFHPCFAEENQKKYAEFDERFKSSPMLKELLERSKLNKEKNRKEIQDKYCIRGAEWGVGDCSVEAMSPADRDNFIATLKQKLGDGAK</sequence>
<dbReference type="PANTHER" id="PTHR36730">
    <property type="entry name" value="OS03G0210700 PROTEIN"/>
    <property type="match status" value="1"/>
</dbReference>
<evidence type="ECO:0000313" key="2">
    <source>
        <dbReference type="EMBL" id="KAJ9707825.1"/>
    </source>
</evidence>
<protein>
    <submittedName>
        <fullName evidence="2">Uncharacterized protein</fullName>
    </submittedName>
</protein>
<feature type="transmembrane region" description="Helical" evidence="1">
    <location>
        <begin position="12"/>
        <end position="39"/>
    </location>
</feature>
<dbReference type="EMBL" id="JARBHA010000001">
    <property type="protein sequence ID" value="KAJ9707825.1"/>
    <property type="molecule type" value="Genomic_DNA"/>
</dbReference>
<evidence type="ECO:0000256" key="1">
    <source>
        <dbReference type="SAM" id="Phobius"/>
    </source>
</evidence>